<dbReference type="EMBL" id="NGJZ01000003">
    <property type="protein sequence ID" value="RSU06501.1"/>
    <property type="molecule type" value="Genomic_DNA"/>
</dbReference>
<dbReference type="PANTHER" id="PTHR39161">
    <property type="entry name" value="ADAPTER PROTEIN MECA"/>
    <property type="match status" value="1"/>
</dbReference>
<dbReference type="RefSeq" id="WP_126825896.1">
    <property type="nucleotide sequence ID" value="NZ_JBHLWU010000001.1"/>
</dbReference>
<dbReference type="Pfam" id="PF05389">
    <property type="entry name" value="MecA"/>
    <property type="match status" value="1"/>
</dbReference>
<accession>A0A430AFJ8</accession>
<protein>
    <recommendedName>
        <fullName evidence="2">Adapter protein MecA</fullName>
    </recommendedName>
</protein>
<dbReference type="PANTHER" id="PTHR39161:SF1">
    <property type="entry name" value="ADAPTER PROTEIN MECA 1"/>
    <property type="match status" value="1"/>
</dbReference>
<comment type="domain">
    <text evidence="2">The N-terminal domain probably binds unfolded/aggregated proteins; the C-terminal domain interacts with ClpC.</text>
</comment>
<dbReference type="Proteomes" id="UP000288669">
    <property type="component" value="Unassembled WGS sequence"/>
</dbReference>
<organism evidence="3 4">
    <name type="scientific">Vagococcus entomophilus</name>
    <dbReference type="NCBI Taxonomy" id="1160095"/>
    <lineage>
        <taxon>Bacteria</taxon>
        <taxon>Bacillati</taxon>
        <taxon>Bacillota</taxon>
        <taxon>Bacilli</taxon>
        <taxon>Lactobacillales</taxon>
        <taxon>Enterococcaceae</taxon>
        <taxon>Vagococcus</taxon>
    </lineage>
</organism>
<evidence type="ECO:0000313" key="3">
    <source>
        <dbReference type="EMBL" id="RSU06501.1"/>
    </source>
</evidence>
<comment type="function">
    <text evidence="2">Enables the recognition and targeting of unfolded and aggregated proteins to the ClpC protease or to other proteins involved in proteolysis.</text>
</comment>
<dbReference type="InterPro" id="IPR008681">
    <property type="entry name" value="Neg-reg_MecA"/>
</dbReference>
<name>A0A430AFJ8_9ENTE</name>
<keyword evidence="4" id="KW-1185">Reference proteome</keyword>
<comment type="similarity">
    <text evidence="1 2">Belongs to the MecA family.</text>
</comment>
<proteinExistence type="inferred from homology"/>
<dbReference type="Gene3D" id="3.30.70.1950">
    <property type="match status" value="1"/>
</dbReference>
<gene>
    <name evidence="2" type="primary">mecA</name>
    <name evidence="3" type="ORF">CBF30_09635</name>
</gene>
<dbReference type="OrthoDB" id="2360201at2"/>
<dbReference type="AlphaFoldDB" id="A0A430AFJ8"/>
<evidence type="ECO:0000256" key="2">
    <source>
        <dbReference type="HAMAP-Rule" id="MF_01124"/>
    </source>
</evidence>
<evidence type="ECO:0000256" key="1">
    <source>
        <dbReference type="ARBA" id="ARBA00005397"/>
    </source>
</evidence>
<comment type="caution">
    <text evidence="3">The sequence shown here is derived from an EMBL/GenBank/DDBJ whole genome shotgun (WGS) entry which is preliminary data.</text>
</comment>
<dbReference type="GO" id="GO:0030674">
    <property type="term" value="F:protein-macromolecule adaptor activity"/>
    <property type="evidence" value="ECO:0007669"/>
    <property type="project" value="UniProtKB-UniRule"/>
</dbReference>
<dbReference type="PIRSF" id="PIRSF029008">
    <property type="entry name" value="MecA"/>
    <property type="match status" value="1"/>
</dbReference>
<dbReference type="HAMAP" id="MF_01124">
    <property type="entry name" value="MecA"/>
    <property type="match status" value="1"/>
</dbReference>
<sequence length="221" mass="25955">MEMEHINENTIRVLIENEDLAERGITFLDLLGNHKQIESFFYSILEEVDVEEQFQETDAITFQVLPNRDGLELFISKNNSTSEGMNLTELSEGMNSDELTEFVKSQMMKEATEDSTEEHEDTIEKKYTEEVFRLASFEEMVQLAKEVYLENVQTNLYEMNNEYFLQVTFFTDELSEEAIQDAKAQLLEFSRKTKTTPEILSEYGQLLMRQTALELTRHYFK</sequence>
<dbReference type="InterPro" id="IPR038471">
    <property type="entry name" value="MecA_C_sf"/>
</dbReference>
<reference evidence="3 4" key="1">
    <citation type="submission" date="2017-05" db="EMBL/GenBank/DDBJ databases">
        <title>Vagococcus spp. assemblies.</title>
        <authorList>
            <person name="Gulvik C.A."/>
        </authorList>
    </citation>
    <scope>NUCLEOTIDE SEQUENCE [LARGE SCALE GENOMIC DNA]</scope>
    <source>
        <strain evidence="3 4">DSM 24756</strain>
    </source>
</reference>
<evidence type="ECO:0000313" key="4">
    <source>
        <dbReference type="Proteomes" id="UP000288669"/>
    </source>
</evidence>
<comment type="subunit">
    <text evidence="2">Homodimer.</text>
</comment>